<dbReference type="GO" id="GO:0042910">
    <property type="term" value="F:xenobiotic transmembrane transporter activity"/>
    <property type="evidence" value="ECO:0007669"/>
    <property type="project" value="InterPro"/>
</dbReference>
<dbReference type="GO" id="GO:0015297">
    <property type="term" value="F:antiporter activity"/>
    <property type="evidence" value="ECO:0007669"/>
    <property type="project" value="InterPro"/>
</dbReference>
<dbReference type="Proteomes" id="UP000406735">
    <property type="component" value="Unassembled WGS sequence"/>
</dbReference>
<keyword evidence="5" id="KW-0472">Membrane</keyword>
<evidence type="ECO:0000256" key="1">
    <source>
        <dbReference type="ARBA" id="ARBA00004651"/>
    </source>
</evidence>
<evidence type="ECO:0000256" key="4">
    <source>
        <dbReference type="ARBA" id="ARBA00022989"/>
    </source>
</evidence>
<protein>
    <submittedName>
        <fullName evidence="6">Lipopolysaccharide biosynthesis protein</fullName>
    </submittedName>
</protein>
<dbReference type="Pfam" id="PF01554">
    <property type="entry name" value="MatE"/>
    <property type="match status" value="1"/>
</dbReference>
<keyword evidence="2" id="KW-1003">Cell membrane</keyword>
<dbReference type="InterPro" id="IPR050833">
    <property type="entry name" value="Poly_Biosynth_Transport"/>
</dbReference>
<dbReference type="AlphaFoldDB" id="A0A6A7VUX5"/>
<dbReference type="EMBL" id="VZCY01000084">
    <property type="protein sequence ID" value="MQN10159.1"/>
    <property type="molecule type" value="Genomic_DNA"/>
</dbReference>
<comment type="subcellular location">
    <subcellularLocation>
        <location evidence="1">Cell membrane</location>
        <topology evidence="1">Multi-pass membrane protein</topology>
    </subcellularLocation>
</comment>
<keyword evidence="4" id="KW-1133">Transmembrane helix</keyword>
<evidence type="ECO:0000313" key="6">
    <source>
        <dbReference type="EMBL" id="MQN10159.1"/>
    </source>
</evidence>
<proteinExistence type="predicted"/>
<gene>
    <name evidence="6" type="ORF">F7D97_09570</name>
</gene>
<comment type="caution">
    <text evidence="6">The sequence shown here is derived from an EMBL/GenBank/DDBJ whole genome shotgun (WGS) entry which is preliminary data.</text>
</comment>
<dbReference type="GO" id="GO:0005886">
    <property type="term" value="C:plasma membrane"/>
    <property type="evidence" value="ECO:0007669"/>
    <property type="project" value="UniProtKB-SubCell"/>
</dbReference>
<dbReference type="RefSeq" id="WP_153079625.1">
    <property type="nucleotide sequence ID" value="NZ_JAPDUO010000036.1"/>
</dbReference>
<evidence type="ECO:0000256" key="3">
    <source>
        <dbReference type="ARBA" id="ARBA00022692"/>
    </source>
</evidence>
<evidence type="ECO:0000256" key="2">
    <source>
        <dbReference type="ARBA" id="ARBA00022475"/>
    </source>
</evidence>
<dbReference type="PANTHER" id="PTHR30250:SF26">
    <property type="entry name" value="PSMA PROTEIN"/>
    <property type="match status" value="1"/>
</dbReference>
<dbReference type="InterPro" id="IPR002528">
    <property type="entry name" value="MATE_fam"/>
</dbReference>
<evidence type="ECO:0000256" key="5">
    <source>
        <dbReference type="ARBA" id="ARBA00023136"/>
    </source>
</evidence>
<name>A0A6A7VUX5_9BACT</name>
<keyword evidence="3" id="KW-0812">Transmembrane</keyword>
<accession>A0A6A7VUX5</accession>
<sequence>MSNQTSDNNKRIAKNTLFLYVRMLFMMFIGLYTSRVILDKLGEVDFGIYNVVGGFVTMFAIISGAMTSATQRFLSFEIGKGEKGNVKGIFSTMVYIHIFLALIILIVGEIAGVWFLNTHMNFPPDRYYAANWVFQLSLLVFMLNVINVPYMGALIAYEKMSAFAYFSIFDAVFKLAICYVITMTPFDKLIVYAVLMAAIQILLLGMYFFYCKFKFKECRFTGKFNKEYGKNVGSFVGWNLIGSLSGIAKEQGVNVVLNMFFGPAVNAARGIAYQVLGKLNGFVANFQMAMNPQIIKSYATGEREAMYKLVFRGAKFSYLLLLTLSLPVLIEAPLILSIWLKQVPDYTVIFLRLAIFTALLNTLSNPLIISMHASGKVRDYQIVVGGLSLLTLPLVYVGFACFHLEPFYAMVIAFAVEILCHLARLYMLVRSIEFPMLQFLKDVTVRVYFVTALAFILPLIVYEEIELMVLRFILVCITSVASTLMFGYYLGFGEADRVKIKTKIVSIIKNKFHKK</sequence>
<organism evidence="6 7">
    <name type="scientific">Segatella copri</name>
    <dbReference type="NCBI Taxonomy" id="165179"/>
    <lineage>
        <taxon>Bacteria</taxon>
        <taxon>Pseudomonadati</taxon>
        <taxon>Bacteroidota</taxon>
        <taxon>Bacteroidia</taxon>
        <taxon>Bacteroidales</taxon>
        <taxon>Prevotellaceae</taxon>
        <taxon>Segatella</taxon>
    </lineage>
</organism>
<dbReference type="PANTHER" id="PTHR30250">
    <property type="entry name" value="PST FAMILY PREDICTED COLANIC ACID TRANSPORTER"/>
    <property type="match status" value="1"/>
</dbReference>
<reference evidence="6 7" key="1">
    <citation type="submission" date="2019-09" db="EMBL/GenBank/DDBJ databases">
        <title>Distinct polysaccharide growth profiles of human intestinal Prevotella copri isolates.</title>
        <authorList>
            <person name="Fehlner-Peach H."/>
            <person name="Magnabosco C."/>
            <person name="Raghavan V."/>
            <person name="Scher J.U."/>
            <person name="Tett A."/>
            <person name="Cox L.M."/>
            <person name="Gottsegen C."/>
            <person name="Watters A."/>
            <person name="Wiltshire- Gordon J.D."/>
            <person name="Segata N."/>
            <person name="Bonneau R."/>
            <person name="Littman D.R."/>
        </authorList>
    </citation>
    <scope>NUCLEOTIDE SEQUENCE [LARGE SCALE GENOMIC DNA]</scope>
    <source>
        <strain evidence="7">iK21513</strain>
    </source>
</reference>
<evidence type="ECO:0000313" key="7">
    <source>
        <dbReference type="Proteomes" id="UP000406735"/>
    </source>
</evidence>